<dbReference type="GO" id="GO:0038023">
    <property type="term" value="F:signaling receptor activity"/>
    <property type="evidence" value="ECO:0007669"/>
    <property type="project" value="TreeGrafter"/>
</dbReference>
<keyword evidence="10" id="KW-0325">Glycoprotein</keyword>
<comment type="subcellular location">
    <subcellularLocation>
        <location evidence="1">Membrane</location>
        <topology evidence="1">Single-pass membrane protein</topology>
    </subcellularLocation>
</comment>
<dbReference type="Gene3D" id="3.80.10.10">
    <property type="entry name" value="Ribonuclease Inhibitor"/>
    <property type="match status" value="2"/>
</dbReference>
<evidence type="ECO:0000259" key="13">
    <source>
        <dbReference type="PROSITE" id="PS50104"/>
    </source>
</evidence>
<dbReference type="Pfam" id="PF13855">
    <property type="entry name" value="LRR_8"/>
    <property type="match status" value="2"/>
</dbReference>
<proteinExistence type="inferred from homology"/>
<keyword evidence="4 11" id="KW-0812">Transmembrane</keyword>
<evidence type="ECO:0000256" key="1">
    <source>
        <dbReference type="ARBA" id="ARBA00004167"/>
    </source>
</evidence>
<dbReference type="PROSITE" id="PS51450">
    <property type="entry name" value="LRR"/>
    <property type="match status" value="1"/>
</dbReference>
<evidence type="ECO:0000313" key="14">
    <source>
        <dbReference type="EMBL" id="OWR51881.1"/>
    </source>
</evidence>
<evidence type="ECO:0000256" key="11">
    <source>
        <dbReference type="SAM" id="Phobius"/>
    </source>
</evidence>
<feature type="transmembrane region" description="Helical" evidence="11">
    <location>
        <begin position="562"/>
        <end position="584"/>
    </location>
</feature>
<dbReference type="PROSITE" id="PS50104">
    <property type="entry name" value="TIR"/>
    <property type="match status" value="1"/>
</dbReference>
<comment type="caution">
    <text evidence="14">The sequence shown here is derived from an EMBL/GenBank/DDBJ whole genome shotgun (WGS) entry which is preliminary data.</text>
</comment>
<sequence>MTYHQNGFSKMVLAPILFSCFFANIVNCQISDRCLSGYMTDIQSWVDRFGYFTENVDFKSKLDLSGIQGPMLKIERYLKEFELKRYDRIKYFSMTKCGLRSIPDVFHLQDHHGRSLAETIEYVTFYGNEFSMNYLTRDADDDVSPEINLTSFNGEEIIIKERYQYLSSWGAGFKDVNFENLLQLDLRACGIRSLGSYAFKSMPKLSMLYLSENNIYHIEADTFSGLHNLIHLDLSRNDALDDVYKTISFNFENRHEFRGLRLVSLDLSYSPFGDNNIPMLKDLKQLKSLSLCFSGLRRLRPRTFDGTQLRFLDVSGNKDIFDTRSVLGGLENSLQVLYAQEVNMKTIDCLYNLTYLEIAQLRKNEIAVVRQNVSITLKKLQVLDLSHNRKLAWFSKVFSLMPKLKLLSLNSNNMNVVTQEMLDDFQDLSYVDLSYNFLICSCALRDIYGISINNEYSVEHPLIEFERDNEGDTLFLNNGLTYFNNIITRRQNTSILNGNRTLRMDNVFQLRGNFVLLVNKNDPYRFRCLIASEGKLTNVNKIMECTNLNRNYDIEQADEAKWRFFLLFLIPVLLLPTLIFMYMYRRNFKYFWINLKNTTTLSLINKDVIINDTTIFNYDAFISYCNEDRAWVLDYFLPHVEQDCNISVCLHERDFQVCDESDVRNFLDYSLNKHFYMVMTMNNFNMIRKLLETRREDLILVLLEEIPRRLRPNTLHYLMVTKTYIVWPSEEPQRNLFWKQLKKSIVKLKLIHSENVSLA</sequence>
<accession>A0A212FDR6</accession>
<name>A0A212FDR6_DANPL</name>
<dbReference type="STRING" id="278856.A0A212FDR6"/>
<feature type="chain" id="PRO_5013392781" evidence="12">
    <location>
        <begin position="29"/>
        <end position="759"/>
    </location>
</feature>
<evidence type="ECO:0000256" key="12">
    <source>
        <dbReference type="SAM" id="SignalP"/>
    </source>
</evidence>
<feature type="domain" description="TIR" evidence="13">
    <location>
        <begin position="616"/>
        <end position="745"/>
    </location>
</feature>
<keyword evidence="6" id="KW-0677">Repeat</keyword>
<dbReference type="eggNOG" id="KOG0619">
    <property type="taxonomic scope" value="Eukaryota"/>
</dbReference>
<dbReference type="GO" id="GO:0007165">
    <property type="term" value="P:signal transduction"/>
    <property type="evidence" value="ECO:0007669"/>
    <property type="project" value="InterPro"/>
</dbReference>
<gene>
    <name evidence="14" type="ORF">KGM_205123</name>
</gene>
<organism evidence="14 15">
    <name type="scientific">Danaus plexippus plexippus</name>
    <dbReference type="NCBI Taxonomy" id="278856"/>
    <lineage>
        <taxon>Eukaryota</taxon>
        <taxon>Metazoa</taxon>
        <taxon>Ecdysozoa</taxon>
        <taxon>Arthropoda</taxon>
        <taxon>Hexapoda</taxon>
        <taxon>Insecta</taxon>
        <taxon>Pterygota</taxon>
        <taxon>Neoptera</taxon>
        <taxon>Endopterygota</taxon>
        <taxon>Lepidoptera</taxon>
        <taxon>Glossata</taxon>
        <taxon>Ditrysia</taxon>
        <taxon>Papilionoidea</taxon>
        <taxon>Nymphalidae</taxon>
        <taxon>Danainae</taxon>
        <taxon>Danaini</taxon>
        <taxon>Danaina</taxon>
        <taxon>Danaus</taxon>
        <taxon>Danaus</taxon>
    </lineage>
</organism>
<evidence type="ECO:0000256" key="4">
    <source>
        <dbReference type="ARBA" id="ARBA00022692"/>
    </source>
</evidence>
<keyword evidence="9" id="KW-0675">Receptor</keyword>
<dbReference type="Proteomes" id="UP000007151">
    <property type="component" value="Unassembled WGS sequence"/>
</dbReference>
<evidence type="ECO:0000256" key="3">
    <source>
        <dbReference type="ARBA" id="ARBA00022614"/>
    </source>
</evidence>
<keyword evidence="8 11" id="KW-0472">Membrane</keyword>
<dbReference type="FunCoup" id="A0A212FDR6">
    <property type="interactions" value="7"/>
</dbReference>
<dbReference type="PANTHER" id="PTHR24365:SF530">
    <property type="entry name" value="MSTPROX-RELATED"/>
    <property type="match status" value="1"/>
</dbReference>
<dbReference type="GO" id="GO:0005886">
    <property type="term" value="C:plasma membrane"/>
    <property type="evidence" value="ECO:0007669"/>
    <property type="project" value="TreeGrafter"/>
</dbReference>
<dbReference type="InterPro" id="IPR001611">
    <property type="entry name" value="Leu-rich_rpt"/>
</dbReference>
<dbReference type="AlphaFoldDB" id="A0A212FDR6"/>
<evidence type="ECO:0000256" key="7">
    <source>
        <dbReference type="ARBA" id="ARBA00022989"/>
    </source>
</evidence>
<dbReference type="InterPro" id="IPR000157">
    <property type="entry name" value="TIR_dom"/>
</dbReference>
<dbReference type="InterPro" id="IPR035897">
    <property type="entry name" value="Toll_tir_struct_dom_sf"/>
</dbReference>
<evidence type="ECO:0000256" key="10">
    <source>
        <dbReference type="ARBA" id="ARBA00023180"/>
    </source>
</evidence>
<dbReference type="SUPFAM" id="SSF52200">
    <property type="entry name" value="Toll/Interleukin receptor TIR domain"/>
    <property type="match status" value="1"/>
</dbReference>
<evidence type="ECO:0000256" key="8">
    <source>
        <dbReference type="ARBA" id="ARBA00023136"/>
    </source>
</evidence>
<evidence type="ECO:0000256" key="6">
    <source>
        <dbReference type="ARBA" id="ARBA00022737"/>
    </source>
</evidence>
<keyword evidence="5 12" id="KW-0732">Signal</keyword>
<dbReference type="SMART" id="SM00369">
    <property type="entry name" value="LRR_TYP"/>
    <property type="match status" value="5"/>
</dbReference>
<keyword evidence="3" id="KW-0433">Leucine-rich repeat</keyword>
<keyword evidence="15" id="KW-1185">Reference proteome</keyword>
<evidence type="ECO:0000256" key="5">
    <source>
        <dbReference type="ARBA" id="ARBA00022729"/>
    </source>
</evidence>
<dbReference type="SUPFAM" id="SSF52058">
    <property type="entry name" value="L domain-like"/>
    <property type="match status" value="1"/>
</dbReference>
<evidence type="ECO:0000256" key="2">
    <source>
        <dbReference type="ARBA" id="ARBA00009634"/>
    </source>
</evidence>
<dbReference type="EMBL" id="AGBW02009006">
    <property type="protein sequence ID" value="OWR51881.1"/>
    <property type="molecule type" value="Genomic_DNA"/>
</dbReference>
<dbReference type="InterPro" id="IPR003591">
    <property type="entry name" value="Leu-rich_rpt_typical-subtyp"/>
</dbReference>
<comment type="similarity">
    <text evidence="2">Belongs to the Toll-like receptor family.</text>
</comment>
<evidence type="ECO:0000313" key="15">
    <source>
        <dbReference type="Proteomes" id="UP000007151"/>
    </source>
</evidence>
<dbReference type="KEGG" id="dpl:KGM_205123"/>
<evidence type="ECO:0000256" key="9">
    <source>
        <dbReference type="ARBA" id="ARBA00023170"/>
    </source>
</evidence>
<dbReference type="PANTHER" id="PTHR24365">
    <property type="entry name" value="TOLL-LIKE RECEPTOR"/>
    <property type="match status" value="1"/>
</dbReference>
<keyword evidence="7 11" id="KW-1133">Transmembrane helix</keyword>
<dbReference type="InterPro" id="IPR032675">
    <property type="entry name" value="LRR_dom_sf"/>
</dbReference>
<dbReference type="InParanoid" id="A0A212FDR6"/>
<dbReference type="Gene3D" id="3.40.50.10140">
    <property type="entry name" value="Toll/interleukin-1 receptor homology (TIR) domain"/>
    <property type="match status" value="1"/>
</dbReference>
<reference evidence="14 15" key="1">
    <citation type="journal article" date="2011" name="Cell">
        <title>The monarch butterfly genome yields insights into long-distance migration.</title>
        <authorList>
            <person name="Zhan S."/>
            <person name="Merlin C."/>
            <person name="Boore J.L."/>
            <person name="Reppert S.M."/>
        </authorList>
    </citation>
    <scope>NUCLEOTIDE SEQUENCE [LARGE SCALE GENOMIC DNA]</scope>
    <source>
        <strain evidence="14">F-2</strain>
    </source>
</reference>
<protein>
    <submittedName>
        <fullName evidence="14">Toll-9</fullName>
    </submittedName>
</protein>
<feature type="signal peptide" evidence="12">
    <location>
        <begin position="1"/>
        <end position="28"/>
    </location>
</feature>